<gene>
    <name evidence="1" type="primary">addA</name>
    <name evidence="1" type="ORF">E5357_03300</name>
</gene>
<keyword evidence="1" id="KW-0547">Nucleotide-binding</keyword>
<accession>A0AC61R308</accession>
<evidence type="ECO:0000313" key="1">
    <source>
        <dbReference type="EMBL" id="TGY00059.1"/>
    </source>
</evidence>
<protein>
    <submittedName>
        <fullName evidence="1">Helicase-exonuclease AddAB subunit AddA</fullName>
    </submittedName>
</protein>
<organism evidence="1 2">
    <name type="scientific">Hominisplanchenecus murintestinalis</name>
    <dbReference type="NCBI Taxonomy" id="2941517"/>
    <lineage>
        <taxon>Bacteria</taxon>
        <taxon>Bacillati</taxon>
        <taxon>Bacillota</taxon>
        <taxon>Clostridia</taxon>
        <taxon>Lachnospirales</taxon>
        <taxon>Lachnospiraceae</taxon>
        <taxon>Hominisplanchenecus</taxon>
    </lineage>
</organism>
<comment type="caution">
    <text evidence="1">The sequence shown here is derived from an EMBL/GenBank/DDBJ whole genome shotgun (WGS) entry which is preliminary data.</text>
</comment>
<sequence>MGVSWTKEQQQVIGLRNRNILVSAAAGSGKTAVLVERILTMIMDRAHPVDIDRLLIVTFTNAAAGEMKERIRNAIGKKLAEEPGNIHLQRQLTLVHHAQITTIHSFCRHVIGNYFHTIDLDPNFRIGDDGEMKLLRNDVVEELLEDFYAKVREDRRYLKFVESYATGKNDAGLADLIFTIYDFSMSYPWPLKWLEECRRAYEIEDVQGMERAVWMRPLLENVGLLLEECEANVRQALEICRESDGPYMYEAALLDDLVTVQECQSAGTYVEYADAFCNLGAFSRLSAKKDAAVSEEKREQVKEIREQVKKYMKSLQEQYFYQSPEAMAEDIRESREQMEVLLGLAEEFHGRFAAKKRERNLLDFNDLEHMALEILVREEDGKAAPTDAAGQFADAFEEIMIDEYQDSNLVQEYILTSVSRRQRGVHNVFMVGDVKQSIYRFRLARPELFMEKYAAYTTEESLDQKVELHKNFRSRSQVLAGVNGIFRRIMAENLGNIRYDDAAALYPGASFPEGGGEDMDTEVLLLDLGAEEEAVEESGETAVELEARMIGQRIQELVGKTQVLDKATGKYRPAQYRDIVILLRTVSGWADTMAGILGNMGIPAYTGSRSGYFSAVEIQTVLALLKVVDNPEQDLPLTAVLHSPIVGVTDRELAQIRSCCAEGTFSEVCRKYAEEGEDEALKGKLKDFYEMLGDFRRRVPYTAMHELLWYILEKTGYGEYAAAMPGGEQRRANLDMLAEKAMAYENTSYRGLFNFVRYIEQLRKYDVDYGEANILGEEEDTVRIMSIHKSKGLEFPIVFAAGMNKAFNRQDSRGKLALHPDYGIGCDFIDAELRIKAPTLLKKAIQRQLINDNLGEELRVLYVALTRAKEKLILTGAAKLENRMKKWRHFYGDTLPFGVRSEAGSYLDWVMPALLMQSQEQGFSETEAGMGIDISTPEASYAVRVLSIGDLAKEEALHQIKSRWTKETLLQWDTDCVYSEPMRIHLKAAFDAEYFWKDSMDIYGKITVSELKSMKQTADREGMYEVFTEPDVVPLLPKFVSEEQEAQGAAKGTIYHKFLENLDYSMGETVKDVEKQLARLCAEGKLTEKETEVIDVPKIVRFLRSPLGQRMKQAAAGGKLCREQQFVLGVHADEIRESWTGDDMVLVQGIIDAYFYEGDEIVLVDYKTDYVPEGGVSYLADKYGIQLEYYAQALERMTGKRVKERYIYSFWLQKVIPAGEYLTHV</sequence>
<dbReference type="Proteomes" id="UP000307720">
    <property type="component" value="Unassembled WGS sequence"/>
</dbReference>
<proteinExistence type="predicted"/>
<reference evidence="1" key="1">
    <citation type="submission" date="2019-04" db="EMBL/GenBank/DDBJ databases">
        <title>Microbes associate with the intestines of laboratory mice.</title>
        <authorList>
            <person name="Navarre W."/>
            <person name="Wong E."/>
            <person name="Huang K."/>
            <person name="Tropini C."/>
            <person name="Ng K."/>
            <person name="Yu B."/>
        </authorList>
    </citation>
    <scope>NUCLEOTIDE SEQUENCE</scope>
    <source>
        <strain evidence="1">NM72_1-8</strain>
    </source>
</reference>
<evidence type="ECO:0000313" key="2">
    <source>
        <dbReference type="Proteomes" id="UP000307720"/>
    </source>
</evidence>
<dbReference type="EMBL" id="SRZB01000003">
    <property type="protein sequence ID" value="TGY00059.1"/>
    <property type="molecule type" value="Genomic_DNA"/>
</dbReference>
<keyword evidence="1" id="KW-0378">Hydrolase</keyword>
<keyword evidence="2" id="KW-1185">Reference proteome</keyword>
<name>A0AC61R308_9FIRM</name>
<keyword evidence="1" id="KW-0347">Helicase</keyword>
<keyword evidence="1" id="KW-0067">ATP-binding</keyword>